<dbReference type="InterPro" id="IPR032675">
    <property type="entry name" value="LRR_dom_sf"/>
</dbReference>
<dbReference type="AlphaFoldDB" id="A0A146KC48"/>
<dbReference type="InterPro" id="IPR052201">
    <property type="entry name" value="LRR-containing_regulator"/>
</dbReference>
<reference evidence="2" key="1">
    <citation type="submission" date="2015-07" db="EMBL/GenBank/DDBJ databases">
        <title>Adaptation to a free-living lifestyle via gene acquisitions in the diplomonad Trepomonas sp. PC1.</title>
        <authorList>
            <person name="Xu F."/>
            <person name="Jerlstrom-Hultqvist J."/>
            <person name="Kolisko M."/>
            <person name="Simpson A.G.B."/>
            <person name="Roger A.J."/>
            <person name="Svard S.G."/>
            <person name="Andersson J.O."/>
        </authorList>
    </citation>
    <scope>NUCLEOTIDE SEQUENCE</scope>
    <source>
        <strain evidence="2">PC1</strain>
    </source>
</reference>
<evidence type="ECO:0000313" key="2">
    <source>
        <dbReference type="EMBL" id="JAP94362.1"/>
    </source>
</evidence>
<gene>
    <name evidence="2" type="ORF">TPC1_13010</name>
</gene>
<feature type="non-terminal residue" evidence="2">
    <location>
        <position position="1"/>
    </location>
</feature>
<keyword evidence="1" id="KW-0677">Repeat</keyword>
<evidence type="ECO:0008006" key="3">
    <source>
        <dbReference type="Google" id="ProtNLM"/>
    </source>
</evidence>
<dbReference type="PANTHER" id="PTHR24111:SF0">
    <property type="entry name" value="LEUCINE-RICH REPEAT-CONTAINING PROTEIN"/>
    <property type="match status" value="1"/>
</dbReference>
<protein>
    <recommendedName>
        <fullName evidence="3">Kinase domain protein</fullName>
    </recommendedName>
</protein>
<dbReference type="EMBL" id="GDID01002244">
    <property type="protein sequence ID" value="JAP94362.1"/>
    <property type="molecule type" value="Transcribed_RNA"/>
</dbReference>
<accession>A0A146KC48</accession>
<proteinExistence type="predicted"/>
<dbReference type="SMART" id="SM00368">
    <property type="entry name" value="LRR_RI"/>
    <property type="match status" value="5"/>
</dbReference>
<dbReference type="SUPFAM" id="SSF52047">
    <property type="entry name" value="RNI-like"/>
    <property type="match status" value="1"/>
</dbReference>
<name>A0A146KC48_9EUKA</name>
<organism evidence="2">
    <name type="scientific">Trepomonas sp. PC1</name>
    <dbReference type="NCBI Taxonomy" id="1076344"/>
    <lineage>
        <taxon>Eukaryota</taxon>
        <taxon>Metamonada</taxon>
        <taxon>Diplomonadida</taxon>
        <taxon>Hexamitidae</taxon>
        <taxon>Hexamitinae</taxon>
        <taxon>Trepomonas</taxon>
    </lineage>
</organism>
<evidence type="ECO:0000256" key="1">
    <source>
        <dbReference type="ARBA" id="ARBA00022737"/>
    </source>
</evidence>
<dbReference type="Gene3D" id="3.80.10.10">
    <property type="entry name" value="Ribonuclease Inhibitor"/>
    <property type="match status" value="3"/>
</dbReference>
<sequence length="478" mass="54181">IQQCQELDLPAPLIEFIQNSDQKTLCLYGGQHCMFKKRVTDDMLSQIATILMQLNRPEMILDFGNNQLTNQSLSTIIQLYNATHFIGLSLKQNSLTSDCFMLIDFLQICELQYLDLSENPLGDLTEKIMSAIFQSQTLHFGISATERAFGSLQLLNLQNTDLTGRAAVILAEFLKSRFCGLRELNIGSNQLDEKQMDLVVESVKFNTSLQGLAMKSCNLTSQQAVQLVRNLVFTVPSEFYIDIQTENTLILEKIEQMQKLQLRNGQMENMPKVLIKGKSVTPLQMLDLSSNPIGFDVCLQLKEHLKLKECHLKVLILNGVRIQNQGARALAEGLVEYQLKNLTEKVFGFVDSEDGYDQDFKNVTLQNLLSKNSISTGFCLSLRRCAIQAQGLSSLAVCCKLNQRIQLVLLEGNDFQVEYIKNMAFHAQLEWETTIEARSQQKSLFKVDFGFERAVNEKGRLLQFRDQGRKIFGLGVFE</sequence>
<dbReference type="PANTHER" id="PTHR24111">
    <property type="entry name" value="LEUCINE-RICH REPEAT-CONTAINING PROTEIN 34"/>
    <property type="match status" value="1"/>
</dbReference>